<dbReference type="Proteomes" id="UP001232001">
    <property type="component" value="Chromosome"/>
</dbReference>
<gene>
    <name evidence="1" type="ORF">P8625_03110</name>
</gene>
<keyword evidence="2" id="KW-1185">Reference proteome</keyword>
<dbReference type="EMBL" id="CP122539">
    <property type="protein sequence ID" value="WGH76172.1"/>
    <property type="molecule type" value="Genomic_DNA"/>
</dbReference>
<evidence type="ECO:0000313" key="2">
    <source>
        <dbReference type="Proteomes" id="UP001232001"/>
    </source>
</evidence>
<proteinExistence type="predicted"/>
<sequence>MTRIKKRIELRNYTLQPEREERIYVRPNFGVTFKQKGKPNTRFFRGDGNTKLSEIATVIKDTDCTISQHKINQIVEIIEK</sequence>
<organism evidence="1 2">
    <name type="scientific">Tenacibaculum tangerinum</name>
    <dbReference type="NCBI Taxonomy" id="3038772"/>
    <lineage>
        <taxon>Bacteria</taxon>
        <taxon>Pseudomonadati</taxon>
        <taxon>Bacteroidota</taxon>
        <taxon>Flavobacteriia</taxon>
        <taxon>Flavobacteriales</taxon>
        <taxon>Flavobacteriaceae</taxon>
        <taxon>Tenacibaculum</taxon>
    </lineage>
</organism>
<reference evidence="1 2" key="1">
    <citation type="submission" date="2023-04" db="EMBL/GenBank/DDBJ databases">
        <title>Tenacibaculum tangerinum sp. nov., isolated from sea tidal flat of South Korea.</title>
        <authorList>
            <person name="Lee S.H."/>
            <person name="Kim J.-J."/>
        </authorList>
    </citation>
    <scope>NUCLEOTIDE SEQUENCE [LARGE SCALE GENOMIC DNA]</scope>
    <source>
        <strain evidence="1 2">GRR-S3-23</strain>
    </source>
</reference>
<name>A0ABY8L6B4_9FLAO</name>
<dbReference type="RefSeq" id="WP_279652042.1">
    <property type="nucleotide sequence ID" value="NZ_CP122539.1"/>
</dbReference>
<accession>A0ABY8L6B4</accession>
<protein>
    <submittedName>
        <fullName evidence="1">Uncharacterized protein</fullName>
    </submittedName>
</protein>
<evidence type="ECO:0000313" key="1">
    <source>
        <dbReference type="EMBL" id="WGH76172.1"/>
    </source>
</evidence>